<dbReference type="SUPFAM" id="SSF53850">
    <property type="entry name" value="Periplasmic binding protein-like II"/>
    <property type="match status" value="1"/>
</dbReference>
<dbReference type="RefSeq" id="WP_261967423.1">
    <property type="nucleotide sequence ID" value="NZ_JAHHZF010000002.1"/>
</dbReference>
<dbReference type="GO" id="GO:0009228">
    <property type="term" value="P:thiamine biosynthetic process"/>
    <property type="evidence" value="ECO:0007669"/>
    <property type="project" value="InterPro"/>
</dbReference>
<dbReference type="PANTHER" id="PTHR31528">
    <property type="entry name" value="4-AMINO-5-HYDROXYMETHYL-2-METHYLPYRIMIDINE PHOSPHATE SYNTHASE THI11-RELATED"/>
    <property type="match status" value="1"/>
</dbReference>
<keyword evidence="1" id="KW-0732">Signal</keyword>
<evidence type="ECO:0000313" key="3">
    <source>
        <dbReference type="EMBL" id="MBT9288771.1"/>
    </source>
</evidence>
<reference evidence="3 4" key="1">
    <citation type="submission" date="2021-06" db="EMBL/GenBank/DDBJ databases">
        <authorList>
            <person name="Grouzdev D.S."/>
            <person name="Koziaeva V."/>
        </authorList>
    </citation>
    <scope>NUCLEOTIDE SEQUENCE [LARGE SCALE GENOMIC DNA]</scope>
    <source>
        <strain evidence="3 4">22</strain>
    </source>
</reference>
<name>A0A947GC42_9HYPH</name>
<organism evidence="3 4">
    <name type="scientific">Prosthecodimorpha staleyi</name>
    <dbReference type="NCBI Taxonomy" id="2840188"/>
    <lineage>
        <taxon>Bacteria</taxon>
        <taxon>Pseudomonadati</taxon>
        <taxon>Pseudomonadota</taxon>
        <taxon>Alphaproteobacteria</taxon>
        <taxon>Hyphomicrobiales</taxon>
        <taxon>Ancalomicrobiaceae</taxon>
        <taxon>Prosthecodimorpha</taxon>
    </lineage>
</organism>
<dbReference type="Pfam" id="PF09084">
    <property type="entry name" value="NMT1"/>
    <property type="match status" value="1"/>
</dbReference>
<accession>A0A947GC42</accession>
<comment type="caution">
    <text evidence="3">The sequence shown here is derived from an EMBL/GenBank/DDBJ whole genome shotgun (WGS) entry which is preliminary data.</text>
</comment>
<dbReference type="Gene3D" id="3.40.190.10">
    <property type="entry name" value="Periplasmic binding protein-like II"/>
    <property type="match status" value="2"/>
</dbReference>
<dbReference type="InterPro" id="IPR015168">
    <property type="entry name" value="SsuA/THI5"/>
</dbReference>
<sequence length="317" mass="34074">MPRLLASLALAAALGLTALPAAAADKLSVALDWFVNPDHAPLVVARDRGFFAKAGLDVDLIAPADPAAPPRLVAAGQADIAISYQPSLHMAVAENLPLVRFGTLVETPLNTVIVLADGPVKTLKDLKGRKVGYSVSGFEDAELGAMLESVGLSLKDVELINVNFALTAALSAGQVDAVVSGYRNFELTELDLAGKKGRAFFPEEAGVPPYDELIYIARRDRAADPKLGRFVEAVEAATLWLTNNPDEAWAVFRKADPKLDDELNRRAFFDTLARFAKRPAALDATRYTRFAAFLKAKKLIDTIPPLDSYAVVPKLPN</sequence>
<protein>
    <submittedName>
        <fullName evidence="3">ABC transporter substrate-binding protein</fullName>
    </submittedName>
</protein>
<dbReference type="PANTHER" id="PTHR31528:SF3">
    <property type="entry name" value="THIAMINE BIOSYNTHESIS PROTEIN HI_0357-RELATED"/>
    <property type="match status" value="1"/>
</dbReference>
<gene>
    <name evidence="3" type="ORF">KL771_04885</name>
</gene>
<dbReference type="Proteomes" id="UP000766595">
    <property type="component" value="Unassembled WGS sequence"/>
</dbReference>
<keyword evidence="4" id="KW-1185">Reference proteome</keyword>
<feature type="chain" id="PRO_5037923507" evidence="1">
    <location>
        <begin position="24"/>
        <end position="317"/>
    </location>
</feature>
<dbReference type="AlphaFoldDB" id="A0A947GC42"/>
<dbReference type="EMBL" id="JAHHZF010000002">
    <property type="protein sequence ID" value="MBT9288771.1"/>
    <property type="molecule type" value="Genomic_DNA"/>
</dbReference>
<evidence type="ECO:0000259" key="2">
    <source>
        <dbReference type="Pfam" id="PF09084"/>
    </source>
</evidence>
<feature type="domain" description="SsuA/THI5-like" evidence="2">
    <location>
        <begin position="36"/>
        <end position="248"/>
    </location>
</feature>
<evidence type="ECO:0000313" key="4">
    <source>
        <dbReference type="Proteomes" id="UP000766595"/>
    </source>
</evidence>
<dbReference type="InterPro" id="IPR027939">
    <property type="entry name" value="NMT1/THI5"/>
</dbReference>
<evidence type="ECO:0000256" key="1">
    <source>
        <dbReference type="SAM" id="SignalP"/>
    </source>
</evidence>
<proteinExistence type="predicted"/>
<feature type="signal peptide" evidence="1">
    <location>
        <begin position="1"/>
        <end position="23"/>
    </location>
</feature>